<keyword evidence="4" id="KW-1185">Reference proteome</keyword>
<name>A0A318UHX3_9SPHI</name>
<organism evidence="3 4">
    <name type="scientific">Pedobacter nutrimenti</name>
    <dbReference type="NCBI Taxonomy" id="1241337"/>
    <lineage>
        <taxon>Bacteria</taxon>
        <taxon>Pseudomonadati</taxon>
        <taxon>Bacteroidota</taxon>
        <taxon>Sphingobacteriia</taxon>
        <taxon>Sphingobacteriales</taxon>
        <taxon>Sphingobacteriaceae</taxon>
        <taxon>Pedobacter</taxon>
    </lineage>
</organism>
<dbReference type="Proteomes" id="UP000248198">
    <property type="component" value="Unassembled WGS sequence"/>
</dbReference>
<evidence type="ECO:0000256" key="1">
    <source>
        <dbReference type="SAM" id="MobiDB-lite"/>
    </source>
</evidence>
<reference evidence="3 4" key="1">
    <citation type="submission" date="2018-06" db="EMBL/GenBank/DDBJ databases">
        <title>Genomic Encyclopedia of Archaeal and Bacterial Type Strains, Phase II (KMG-II): from individual species to whole genera.</title>
        <authorList>
            <person name="Goeker M."/>
        </authorList>
    </citation>
    <scope>NUCLEOTIDE SEQUENCE [LARGE SCALE GENOMIC DNA]</scope>
    <source>
        <strain evidence="3 4">DSM 27372</strain>
    </source>
</reference>
<dbReference type="Pfam" id="PF20245">
    <property type="entry name" value="DUF6600"/>
    <property type="match status" value="1"/>
</dbReference>
<protein>
    <recommendedName>
        <fullName evidence="5">YXWGXW repeat-containing protein</fullName>
    </recommendedName>
</protein>
<dbReference type="InterPro" id="IPR046535">
    <property type="entry name" value="DUF6600"/>
</dbReference>
<evidence type="ECO:0000313" key="3">
    <source>
        <dbReference type="EMBL" id="PYF75683.1"/>
    </source>
</evidence>
<feature type="compositionally biased region" description="Basic and acidic residues" evidence="1">
    <location>
        <begin position="390"/>
        <end position="401"/>
    </location>
</feature>
<feature type="chain" id="PRO_5016392537" description="YXWGXW repeat-containing protein" evidence="2">
    <location>
        <begin position="28"/>
        <end position="475"/>
    </location>
</feature>
<feature type="compositionally biased region" description="Polar residues" evidence="1">
    <location>
        <begin position="333"/>
        <end position="361"/>
    </location>
</feature>
<dbReference type="AlphaFoldDB" id="A0A318UHX3"/>
<evidence type="ECO:0000256" key="2">
    <source>
        <dbReference type="SAM" id="SignalP"/>
    </source>
</evidence>
<sequence>MKRMFKLPVLVLGLLFLLTGTAQKVAAQENDVSLQTFYDELSPYGTWIQDSQYGYVWRPDVDQADFRPYYSNGRWVMTEYGNTWVSDYNWGWAPFHYGRWVLNQFNQWLWIPDTTWGPAWVSWRSGGGYYGWAPLSPGINININFGGGYHIPNSWWCFIPQSNIYYNRYPRYRSYNNVTIINNTTIINNVYRGGRNTYYTGPGRDDIRRATNQDVRVYNVSRSSRPDRTGITNNTVNIYNPRSSRSNDGRTVAPRNAISQSEYTASRGERSSRGDVTDRGNNFGNRPDRGERNPGSNTPGNNMNNTPGRSSRDQNTTPGRDFNRGDNPRPATDGTQPVRTPDNGNFNRPTRTDRGNSSGSFPQQRPQQWQRPESGQPVQPNQPAQPVQPRPDRSQRPEQPARTEQPQRWQQQPSQPQRMERPPQQQIQPQRMERPPQQQVQPQRMERSQPQQSAPARESRGEQGGGERASRSGRG</sequence>
<dbReference type="EMBL" id="QKLU01000002">
    <property type="protein sequence ID" value="PYF75683.1"/>
    <property type="molecule type" value="Genomic_DNA"/>
</dbReference>
<feature type="compositionally biased region" description="Low complexity" evidence="1">
    <location>
        <begin position="406"/>
        <end position="443"/>
    </location>
</feature>
<dbReference type="RefSeq" id="WP_110828083.1">
    <property type="nucleotide sequence ID" value="NZ_QKLU01000002.1"/>
</dbReference>
<proteinExistence type="predicted"/>
<evidence type="ECO:0008006" key="5">
    <source>
        <dbReference type="Google" id="ProtNLM"/>
    </source>
</evidence>
<accession>A0A318UHX3</accession>
<comment type="caution">
    <text evidence="3">The sequence shown here is derived from an EMBL/GenBank/DDBJ whole genome shotgun (WGS) entry which is preliminary data.</text>
</comment>
<keyword evidence="2" id="KW-0732">Signal</keyword>
<feature type="compositionally biased region" description="Low complexity" evidence="1">
    <location>
        <begin position="293"/>
        <end position="308"/>
    </location>
</feature>
<feature type="region of interest" description="Disordered" evidence="1">
    <location>
        <begin position="221"/>
        <end position="475"/>
    </location>
</feature>
<gene>
    <name evidence="3" type="ORF">B0O44_102237</name>
</gene>
<feature type="compositionally biased region" description="Low complexity" evidence="1">
    <location>
        <begin position="362"/>
        <end position="387"/>
    </location>
</feature>
<evidence type="ECO:0000313" key="4">
    <source>
        <dbReference type="Proteomes" id="UP000248198"/>
    </source>
</evidence>
<feature type="compositionally biased region" description="Polar residues" evidence="1">
    <location>
        <begin position="230"/>
        <end position="246"/>
    </location>
</feature>
<dbReference type="OrthoDB" id="5485224at2"/>
<feature type="compositionally biased region" description="Basic and acidic residues" evidence="1">
    <location>
        <begin position="267"/>
        <end position="278"/>
    </location>
</feature>
<feature type="signal peptide" evidence="2">
    <location>
        <begin position="1"/>
        <end position="27"/>
    </location>
</feature>